<organism evidence="6 7">
    <name type="scientific">Methylobacterium dankookense</name>
    <dbReference type="NCBI Taxonomy" id="560405"/>
    <lineage>
        <taxon>Bacteria</taxon>
        <taxon>Pseudomonadati</taxon>
        <taxon>Pseudomonadota</taxon>
        <taxon>Alphaproteobacteria</taxon>
        <taxon>Hyphomicrobiales</taxon>
        <taxon>Methylobacteriaceae</taxon>
        <taxon>Methylobacterium</taxon>
    </lineage>
</organism>
<reference evidence="6 7" key="1">
    <citation type="submission" date="2019-06" db="EMBL/GenBank/DDBJ databases">
        <authorList>
            <person name="Rodrigo-Torres L."/>
            <person name="Arahal R. D."/>
            <person name="Lucena T."/>
        </authorList>
    </citation>
    <scope>NUCLEOTIDE SEQUENCE [LARGE SCALE GENOMIC DNA]</scope>
    <source>
        <strain evidence="6 7">SW08-7</strain>
    </source>
</reference>
<dbReference type="GO" id="GO:0008199">
    <property type="term" value="F:ferric iron binding"/>
    <property type="evidence" value="ECO:0007669"/>
    <property type="project" value="InterPro"/>
</dbReference>
<evidence type="ECO:0000313" key="6">
    <source>
        <dbReference type="EMBL" id="VUF13705.1"/>
    </source>
</evidence>
<gene>
    <name evidence="6" type="primary">dps2</name>
    <name evidence="5" type="synonym">dps</name>
    <name evidence="5" type="ORF">IFDJLNFL_0974</name>
    <name evidence="6" type="ORF">MTDSW087_03412</name>
</gene>
<dbReference type="Gene3D" id="1.20.1260.10">
    <property type="match status" value="1"/>
</dbReference>
<dbReference type="GO" id="GO:0016491">
    <property type="term" value="F:oxidoreductase activity"/>
    <property type="evidence" value="ECO:0007669"/>
    <property type="project" value="UniProtKB-KW"/>
</dbReference>
<keyword evidence="6" id="KW-0560">Oxidoreductase</keyword>
<accession>A0A564FZW2</accession>
<dbReference type="EMBL" id="CABFVH010000023">
    <property type="protein sequence ID" value="VUF13705.1"/>
    <property type="molecule type" value="Genomic_DNA"/>
</dbReference>
<feature type="compositionally biased region" description="Basic residues" evidence="3">
    <location>
        <begin position="1"/>
        <end position="12"/>
    </location>
</feature>
<dbReference type="Pfam" id="PF00210">
    <property type="entry name" value="Ferritin"/>
    <property type="match status" value="1"/>
</dbReference>
<evidence type="ECO:0000313" key="5">
    <source>
        <dbReference type="EMBL" id="GJD55092.1"/>
    </source>
</evidence>
<feature type="region of interest" description="Disordered" evidence="3">
    <location>
        <begin position="120"/>
        <end position="165"/>
    </location>
</feature>
<feature type="compositionally biased region" description="Basic and acidic residues" evidence="3">
    <location>
        <begin position="13"/>
        <end position="25"/>
    </location>
</feature>
<dbReference type="InterPro" id="IPR012347">
    <property type="entry name" value="Ferritin-like"/>
</dbReference>
<dbReference type="EMBL" id="BPQI01000018">
    <property type="protein sequence ID" value="GJD55092.1"/>
    <property type="molecule type" value="Genomic_DNA"/>
</dbReference>
<sequence>MNGLRKPIRKRFRDMAETSPGDKRGRSPRCLNSGSYRNEGEAVFVPARASRPPEGVRDIPNAAFPRFPMTRPIHALAATLLLASTVLTPALAREAAPASTPAKAVAPSAAQILARMQVAQETTATQPAGSQGPGNKTEGVRQSSQTQVTSRQPLGAFPTNEVSRQPVIDLGAGEEGMKKDVAALQQTLTELQQLQLQTKQAHWNASGTLYYPLHLLLQEHYEGLSKYADTIAERLLAVGVSADGRANTIVKTSGVPEIPGGFLDDAQILVWFTNAYKRVGEEVHAAIKTTEDVDPTTSNLLQEVEHGIAKYQWQMRAQLQRTHTDPNTGWDLNDNKPVDLQGQQPPAQTPAKP</sequence>
<dbReference type="PANTHER" id="PTHR42932:SF3">
    <property type="entry name" value="DNA PROTECTION DURING STARVATION PROTEIN"/>
    <property type="match status" value="1"/>
</dbReference>
<dbReference type="PANTHER" id="PTHR42932">
    <property type="entry name" value="GENERAL STRESS PROTEIN 20U"/>
    <property type="match status" value="1"/>
</dbReference>
<proteinExistence type="inferred from homology"/>
<evidence type="ECO:0000313" key="8">
    <source>
        <dbReference type="Proteomes" id="UP001055303"/>
    </source>
</evidence>
<dbReference type="InterPro" id="IPR009078">
    <property type="entry name" value="Ferritin-like_SF"/>
</dbReference>
<dbReference type="InterPro" id="IPR002177">
    <property type="entry name" value="DPS_DNA-bd"/>
</dbReference>
<evidence type="ECO:0000256" key="1">
    <source>
        <dbReference type="ARBA" id="ARBA00009497"/>
    </source>
</evidence>
<feature type="compositionally biased region" description="Polar residues" evidence="3">
    <location>
        <begin position="120"/>
        <end position="129"/>
    </location>
</feature>
<dbReference type="AlphaFoldDB" id="A0A564FZW2"/>
<dbReference type="EC" id="1.16.-.-" evidence="6"/>
<dbReference type="PRINTS" id="PR01346">
    <property type="entry name" value="HELNAPAPROT"/>
</dbReference>
<evidence type="ECO:0000256" key="3">
    <source>
        <dbReference type="SAM" id="MobiDB-lite"/>
    </source>
</evidence>
<feature type="region of interest" description="Disordered" evidence="3">
    <location>
        <begin position="323"/>
        <end position="353"/>
    </location>
</feature>
<comment type="similarity">
    <text evidence="1 2">Belongs to the Dps family.</text>
</comment>
<dbReference type="Proteomes" id="UP000401717">
    <property type="component" value="Unassembled WGS sequence"/>
</dbReference>
<evidence type="ECO:0000256" key="2">
    <source>
        <dbReference type="RuleBase" id="RU003875"/>
    </source>
</evidence>
<feature type="compositionally biased region" description="Low complexity" evidence="3">
    <location>
        <begin position="140"/>
        <end position="152"/>
    </location>
</feature>
<evidence type="ECO:0000313" key="7">
    <source>
        <dbReference type="Proteomes" id="UP000401717"/>
    </source>
</evidence>
<dbReference type="Proteomes" id="UP001055303">
    <property type="component" value="Unassembled WGS sequence"/>
</dbReference>
<reference evidence="5" key="3">
    <citation type="submission" date="2021-08" db="EMBL/GenBank/DDBJ databases">
        <authorList>
            <person name="Tani A."/>
            <person name="Ola A."/>
            <person name="Ogura Y."/>
            <person name="Katsura K."/>
            <person name="Hayashi T."/>
        </authorList>
    </citation>
    <scope>NUCLEOTIDE SEQUENCE</scope>
    <source>
        <strain evidence="5">DSM 22415</strain>
    </source>
</reference>
<dbReference type="InterPro" id="IPR008331">
    <property type="entry name" value="Ferritin_DPS_dom"/>
</dbReference>
<feature type="region of interest" description="Disordered" evidence="3">
    <location>
        <begin position="1"/>
        <end position="38"/>
    </location>
</feature>
<dbReference type="CDD" id="cd01043">
    <property type="entry name" value="DPS"/>
    <property type="match status" value="1"/>
</dbReference>
<protein>
    <submittedName>
        <fullName evidence="5 6">DNA protection during starvation protein</fullName>
        <ecNumber evidence="6">1.16.-.-</ecNumber>
    </submittedName>
</protein>
<name>A0A564FZW2_9HYPH</name>
<keyword evidence="8" id="KW-1185">Reference proteome</keyword>
<reference evidence="5" key="2">
    <citation type="journal article" date="2021" name="Front. Microbiol.">
        <title>Comprehensive Comparative Genomics and Phenotyping of Methylobacterium Species.</title>
        <authorList>
            <person name="Alessa O."/>
            <person name="Ogura Y."/>
            <person name="Fujitani Y."/>
            <person name="Takami H."/>
            <person name="Hayashi T."/>
            <person name="Sahin N."/>
            <person name="Tani A."/>
        </authorList>
    </citation>
    <scope>NUCLEOTIDE SEQUENCE</scope>
    <source>
        <strain evidence="5">DSM 22415</strain>
    </source>
</reference>
<evidence type="ECO:0000259" key="4">
    <source>
        <dbReference type="Pfam" id="PF00210"/>
    </source>
</evidence>
<dbReference type="SUPFAM" id="SSF47240">
    <property type="entry name" value="Ferritin-like"/>
    <property type="match status" value="1"/>
</dbReference>
<feature type="domain" description="Ferritin/DPS" evidence="4">
    <location>
        <begin position="182"/>
        <end position="322"/>
    </location>
</feature>